<evidence type="ECO:0000313" key="15">
    <source>
        <dbReference type="Proteomes" id="UP000007730"/>
    </source>
</evidence>
<dbReference type="GO" id="GO:0005886">
    <property type="term" value="C:plasma membrane"/>
    <property type="evidence" value="ECO:0007669"/>
    <property type="project" value="UniProtKB-SubCell"/>
</dbReference>
<keyword evidence="7" id="KW-0448">Lipopolysaccharide biosynthesis</keyword>
<dbReference type="KEGG" id="oca:OCAR_5330"/>
<dbReference type="Gene3D" id="3.40.50.2000">
    <property type="entry name" value="Glycogen Phosphorylase B"/>
    <property type="match status" value="2"/>
</dbReference>
<dbReference type="PANTHER" id="PTHR30160">
    <property type="entry name" value="TETRAACYLDISACCHARIDE 4'-KINASE-RELATED"/>
    <property type="match status" value="1"/>
</dbReference>
<dbReference type="STRING" id="504832.OCA5_c26460"/>
<evidence type="ECO:0000313" key="14">
    <source>
        <dbReference type="EMBL" id="AEI07341.1"/>
    </source>
</evidence>
<dbReference type="PANTHER" id="PTHR30160:SF19">
    <property type="entry name" value="LIPOPOLYSACCHARIDE HEPTOSYLTRANSFERASE 1"/>
    <property type="match status" value="1"/>
</dbReference>
<dbReference type="SUPFAM" id="SSF53756">
    <property type="entry name" value="UDP-Glycosyltransferase/glycogen phosphorylase"/>
    <property type="match status" value="1"/>
</dbReference>
<evidence type="ECO:0000256" key="7">
    <source>
        <dbReference type="ARBA" id="ARBA00022985"/>
    </source>
</evidence>
<dbReference type="PATRIC" id="fig|504832.7.peg.2797"/>
<comment type="catalytic activity">
    <reaction evidence="13">
        <text>an alpha-Kdo-(2-&gt;4)-alpha-Kdo-(2-&gt;6)-lipid A + ADP-L-glycero-beta-D-manno-heptose = an L-alpha-D-Hep-(1-&gt;5)-[alpha-Kdo-(2-&gt;4)]-alpha-Kdo-(2-&gt;6)-lipid A + ADP + H(+)</text>
        <dbReference type="Rhea" id="RHEA:74067"/>
        <dbReference type="ChEBI" id="CHEBI:15378"/>
        <dbReference type="ChEBI" id="CHEBI:61506"/>
        <dbReference type="ChEBI" id="CHEBI:176431"/>
        <dbReference type="ChEBI" id="CHEBI:193068"/>
        <dbReference type="ChEBI" id="CHEBI:456216"/>
        <dbReference type="EC" id="2.4.99.23"/>
    </reaction>
</comment>
<dbReference type="InterPro" id="IPR011908">
    <property type="entry name" value="LipoPS_heptosylTferase-I"/>
</dbReference>
<keyword evidence="8" id="KW-0472">Membrane</keyword>
<keyword evidence="6 14" id="KW-0808">Transferase</keyword>
<dbReference type="eggNOG" id="COG0859">
    <property type="taxonomic scope" value="Bacteria"/>
</dbReference>
<evidence type="ECO:0000256" key="10">
    <source>
        <dbReference type="ARBA" id="ARBA00044041"/>
    </source>
</evidence>
<evidence type="ECO:0000256" key="4">
    <source>
        <dbReference type="ARBA" id="ARBA00022519"/>
    </source>
</evidence>
<accession>B6JBC1</accession>
<evidence type="ECO:0000256" key="8">
    <source>
        <dbReference type="ARBA" id="ARBA00023136"/>
    </source>
</evidence>
<dbReference type="GO" id="GO:0008713">
    <property type="term" value="F:ADP-heptose-lipopolysaccharide heptosyltransferase activity"/>
    <property type="evidence" value="ECO:0007669"/>
    <property type="project" value="TreeGrafter"/>
</dbReference>
<dbReference type="NCBIfam" id="TIGR02193">
    <property type="entry name" value="heptsyl_trn_I"/>
    <property type="match status" value="1"/>
</dbReference>
<gene>
    <name evidence="14" type="primary">rfaC</name>
    <name evidence="14" type="ordered locus">OCA5_c26460</name>
</gene>
<evidence type="ECO:0000256" key="6">
    <source>
        <dbReference type="ARBA" id="ARBA00022679"/>
    </source>
</evidence>
<dbReference type="AlphaFoldDB" id="B6JBC1"/>
<keyword evidence="4" id="KW-0997">Cell inner membrane</keyword>
<reference evidence="14 15" key="1">
    <citation type="journal article" date="2011" name="J. Bacteriol.">
        <title>Complete genome sequences of the chemolithoautotrophic Oligotropha carboxidovorans strains OM4 and OM5.</title>
        <authorList>
            <person name="Volland S."/>
            <person name="Rachinger M."/>
            <person name="Strittmatter A."/>
            <person name="Daniel R."/>
            <person name="Gottschalk G."/>
            <person name="Meyer O."/>
        </authorList>
    </citation>
    <scope>NUCLEOTIDE SEQUENCE [LARGE SCALE GENOMIC DNA]</scope>
    <source>
        <strain evidence="15">ATCC 49405 / DSM 1227 / KCTC 32145 / OM5</strain>
    </source>
</reference>
<dbReference type="RefSeq" id="WP_012562491.1">
    <property type="nucleotide sequence ID" value="NC_011386.1"/>
</dbReference>
<comment type="pathway">
    <text evidence="2">Bacterial outer membrane biogenesis; LPS core biosynthesis.</text>
</comment>
<keyword evidence="15" id="KW-1185">Reference proteome</keyword>
<dbReference type="EMBL" id="CP002826">
    <property type="protein sequence ID" value="AEI07341.1"/>
    <property type="molecule type" value="Genomic_DNA"/>
</dbReference>
<proteinExistence type="inferred from homology"/>
<keyword evidence="5" id="KW-0328">Glycosyltransferase</keyword>
<organism evidence="14 15">
    <name type="scientific">Afipia carboxidovorans (strain ATCC 49405 / DSM 1227 / KCTC 32145 / OM5)</name>
    <name type="common">Oligotropha carboxidovorans</name>
    <dbReference type="NCBI Taxonomy" id="504832"/>
    <lineage>
        <taxon>Bacteria</taxon>
        <taxon>Pseudomonadati</taxon>
        <taxon>Pseudomonadota</taxon>
        <taxon>Alphaproteobacteria</taxon>
        <taxon>Hyphomicrobiales</taxon>
        <taxon>Nitrobacteraceae</taxon>
        <taxon>Afipia</taxon>
    </lineage>
</organism>
<evidence type="ECO:0000256" key="5">
    <source>
        <dbReference type="ARBA" id="ARBA00022676"/>
    </source>
</evidence>
<evidence type="ECO:0000256" key="11">
    <source>
        <dbReference type="ARBA" id="ARBA00044190"/>
    </source>
</evidence>
<dbReference type="Proteomes" id="UP000007730">
    <property type="component" value="Chromosome"/>
</dbReference>
<dbReference type="CAZy" id="GT9">
    <property type="family name" value="Glycosyltransferase Family 9"/>
</dbReference>
<dbReference type="Pfam" id="PF01075">
    <property type="entry name" value="Glyco_transf_9"/>
    <property type="match status" value="1"/>
</dbReference>
<comment type="subcellular location">
    <subcellularLocation>
        <location evidence="1">Cell inner membrane</location>
        <topology evidence="1">Peripheral membrane protein</topology>
        <orientation evidence="1">Cytoplasmic side</orientation>
    </subcellularLocation>
</comment>
<evidence type="ECO:0000256" key="12">
    <source>
        <dbReference type="ARBA" id="ARBA00044330"/>
    </source>
</evidence>
<evidence type="ECO:0000256" key="9">
    <source>
        <dbReference type="ARBA" id="ARBA00043995"/>
    </source>
</evidence>
<dbReference type="InterPro" id="IPR002201">
    <property type="entry name" value="Glyco_trans_9"/>
</dbReference>
<sequence length="321" mass="34675">MATILVVKTSSLGDVVHQMPAMTEARRNLPDARIVWVVEEAFAPLARLHPSVDEVVPVATRRWRGNLFSPATWDEVRAFKAKLRGIASETVVDTQGLIRSALIARAANGRRHGYDSASIREKAASLFYDVRHHVSRAMHAVMRNRALMGLSLGYSLEDNGLDYGLVRPPVDAAARYAVLLHGTSRATKEWRESEWIGLGKWLHQQGLEVVLPWGNERERLRCQRLAGGIPGSRILERQPLDVTAKVIANASLVVGVDTGLLHLAAAYSVPLVAIFLATDPGLTGPLGSGPIVVLGGKGTSPAFAEAIRAVEEKGLLSGGEA</sequence>
<dbReference type="EC" id="2.4.99.23" evidence="10"/>
<dbReference type="KEGG" id="ocg:OCA5_c26460"/>
<dbReference type="GO" id="GO:0005829">
    <property type="term" value="C:cytosol"/>
    <property type="evidence" value="ECO:0007669"/>
    <property type="project" value="TreeGrafter"/>
</dbReference>
<evidence type="ECO:0000256" key="1">
    <source>
        <dbReference type="ARBA" id="ARBA00004515"/>
    </source>
</evidence>
<dbReference type="OrthoDB" id="9807356at2"/>
<comment type="similarity">
    <text evidence="9">Belongs to the glycosyltransferase 9 family.</text>
</comment>
<evidence type="ECO:0000256" key="2">
    <source>
        <dbReference type="ARBA" id="ARBA00004713"/>
    </source>
</evidence>
<evidence type="ECO:0000256" key="3">
    <source>
        <dbReference type="ARBA" id="ARBA00022475"/>
    </source>
</evidence>
<evidence type="ECO:0000256" key="13">
    <source>
        <dbReference type="ARBA" id="ARBA00049201"/>
    </source>
</evidence>
<dbReference type="HOGENOM" id="CLU_038371_6_0_5"/>
<dbReference type="InterPro" id="IPR051199">
    <property type="entry name" value="LPS_LOS_Heptosyltrfase"/>
</dbReference>
<dbReference type="GO" id="GO:0009244">
    <property type="term" value="P:lipopolysaccharide core region biosynthetic process"/>
    <property type="evidence" value="ECO:0007669"/>
    <property type="project" value="InterPro"/>
</dbReference>
<protein>
    <recommendedName>
        <fullName evidence="11">Lipopolysaccharide heptosyltransferase 1</fullName>
        <ecNumber evidence="10">2.4.99.23</ecNumber>
    </recommendedName>
    <alternativeName>
        <fullName evidence="12">ADP-heptose:lipopolysaccharide heptosyltransferase I</fullName>
    </alternativeName>
</protein>
<dbReference type="CDD" id="cd03789">
    <property type="entry name" value="GT9_LPS_heptosyltransferase"/>
    <property type="match status" value="1"/>
</dbReference>
<name>B6JBC1_AFIC5</name>
<keyword evidence="3" id="KW-1003">Cell membrane</keyword>